<keyword evidence="3 11" id="KW-1134">Transmembrane beta strand</keyword>
<keyword evidence="5 11" id="KW-0812">Transmembrane</keyword>
<gene>
    <name evidence="16" type="ORF">ACFO3E_11750</name>
</gene>
<feature type="chain" id="PRO_5046831515" evidence="13">
    <location>
        <begin position="26"/>
        <end position="848"/>
    </location>
</feature>
<dbReference type="Pfam" id="PF07715">
    <property type="entry name" value="Plug"/>
    <property type="match status" value="1"/>
</dbReference>
<evidence type="ECO:0000256" key="13">
    <source>
        <dbReference type="SAM" id="SignalP"/>
    </source>
</evidence>
<dbReference type="PANTHER" id="PTHR32552">
    <property type="entry name" value="FERRICHROME IRON RECEPTOR-RELATED"/>
    <property type="match status" value="1"/>
</dbReference>
<evidence type="ECO:0000256" key="7">
    <source>
        <dbReference type="ARBA" id="ARBA00023065"/>
    </source>
</evidence>
<evidence type="ECO:0000256" key="10">
    <source>
        <dbReference type="ARBA" id="ARBA00023237"/>
    </source>
</evidence>
<evidence type="ECO:0000256" key="12">
    <source>
        <dbReference type="RuleBase" id="RU003357"/>
    </source>
</evidence>
<name>A0ABV9F188_9SPHN</name>
<keyword evidence="8 12" id="KW-0798">TonB box</keyword>
<keyword evidence="10 11" id="KW-0998">Cell outer membrane</keyword>
<keyword evidence="9 11" id="KW-0472">Membrane</keyword>
<dbReference type="Proteomes" id="UP001595957">
    <property type="component" value="Unassembled WGS sequence"/>
</dbReference>
<dbReference type="InterPro" id="IPR039426">
    <property type="entry name" value="TonB-dep_rcpt-like"/>
</dbReference>
<evidence type="ECO:0000256" key="4">
    <source>
        <dbReference type="ARBA" id="ARBA00022496"/>
    </source>
</evidence>
<evidence type="ECO:0000256" key="1">
    <source>
        <dbReference type="ARBA" id="ARBA00004571"/>
    </source>
</evidence>
<feature type="signal peptide" evidence="13">
    <location>
        <begin position="1"/>
        <end position="25"/>
    </location>
</feature>
<dbReference type="RefSeq" id="WP_380804887.1">
    <property type="nucleotide sequence ID" value="NZ_JBHSFZ010000025.1"/>
</dbReference>
<dbReference type="SUPFAM" id="SSF56935">
    <property type="entry name" value="Porins"/>
    <property type="match status" value="1"/>
</dbReference>
<keyword evidence="17" id="KW-1185">Reference proteome</keyword>
<evidence type="ECO:0000259" key="15">
    <source>
        <dbReference type="Pfam" id="PF07715"/>
    </source>
</evidence>
<dbReference type="PANTHER" id="PTHR32552:SF81">
    <property type="entry name" value="TONB-DEPENDENT OUTER MEMBRANE RECEPTOR"/>
    <property type="match status" value="1"/>
</dbReference>
<dbReference type="InterPro" id="IPR036942">
    <property type="entry name" value="Beta-barrel_TonB_sf"/>
</dbReference>
<dbReference type="Pfam" id="PF00593">
    <property type="entry name" value="TonB_dep_Rec_b-barrel"/>
    <property type="match status" value="1"/>
</dbReference>
<keyword evidence="13" id="KW-0732">Signal</keyword>
<comment type="similarity">
    <text evidence="11 12">Belongs to the TonB-dependent receptor family.</text>
</comment>
<evidence type="ECO:0000256" key="2">
    <source>
        <dbReference type="ARBA" id="ARBA00022448"/>
    </source>
</evidence>
<evidence type="ECO:0000256" key="9">
    <source>
        <dbReference type="ARBA" id="ARBA00023136"/>
    </source>
</evidence>
<protein>
    <submittedName>
        <fullName evidence="16">TonB-dependent receptor</fullName>
    </submittedName>
</protein>
<sequence>MNKHSALLFGTVASIAVMATAPASAQQTSGDQLGATADIIVTAQRRAERAQDVPIAITAFSPERLQQQNITQSQDLNASVPSLVVGSAGQGSRDSQTFTLRGQGATFQASPGVVLYLNEVPLPAPITLSQQGGPGNFVDLENLQVLAGPQGTLFGRNTTGGAILLVPHKPTNNFSGSLLAKYGNYDAKEIEGVINIPVVEDKLLVRVVGAYHDRDGYTRDVTWNKDRDDTHWYSGRIGITFRPTERIENYLMAYGSYSRFNGTGLIHKGFNIDGTAGLAQLGLCSNTPIATSGPFSCDVYRAATAQADALGPRQTAHGVDDYQKTKTWGITDTLSFDLNDELVLRNIISYQKFKSFYRYDGDGTVLQQYDVDPYKLPAPGQVTLPGVGTPVVYNNTSPVTLPRDSYKQFTEEFQIQGTYLDNRLTFTAGGFYYSQKPDGDQAGSAINYCPAVITGTPIPAFVDSQGTFHAPACVANATPGYVATTSKALYAQGTFDFGAMTPSLDSLRLTGGFRYTWDKIKGFSQSYTPTLTGQFVCSADSALVNAISDCNFTASLKSKAATWLLGLDYKPVREAMIFAKVSRGYKAGGFNPYAVRVDTRTFEPEKVTSYEVGFKSDFRIASVPTRLNASYYYLNYQNIQKATGDFNPVTLASGARINAAKAHVSGVELDASIRPWKPLEIGGNFSYTRFKYTEYSLISNGFLADCSGAAPPAGTPTDLTCLPGQYVVPYIYSFHVAVNLPIAEKLGNMSFFVNYAHNSPQHSEATVVAPQQPGEKLEAFGLLNMSLDWNNVAGSGLDAGVFVTNATNKLYRISNTDVYQGGSLLSWATIYGEPRMYGLKLRYRFGGE</sequence>
<accession>A0ABV9F188</accession>
<reference evidence="17" key="1">
    <citation type="journal article" date="2019" name="Int. J. Syst. Evol. Microbiol.">
        <title>The Global Catalogue of Microorganisms (GCM) 10K type strain sequencing project: providing services to taxonomists for standard genome sequencing and annotation.</title>
        <authorList>
            <consortium name="The Broad Institute Genomics Platform"/>
            <consortium name="The Broad Institute Genome Sequencing Center for Infectious Disease"/>
            <person name="Wu L."/>
            <person name="Ma J."/>
        </authorList>
    </citation>
    <scope>NUCLEOTIDE SEQUENCE [LARGE SCALE GENOMIC DNA]</scope>
    <source>
        <strain evidence="17">NBRC 103632</strain>
    </source>
</reference>
<feature type="domain" description="TonB-dependent receptor plug" evidence="15">
    <location>
        <begin position="50"/>
        <end position="162"/>
    </location>
</feature>
<keyword evidence="7" id="KW-0406">Ion transport</keyword>
<evidence type="ECO:0000256" key="11">
    <source>
        <dbReference type="PROSITE-ProRule" id="PRU01360"/>
    </source>
</evidence>
<evidence type="ECO:0000256" key="6">
    <source>
        <dbReference type="ARBA" id="ARBA00023004"/>
    </source>
</evidence>
<evidence type="ECO:0000256" key="8">
    <source>
        <dbReference type="ARBA" id="ARBA00023077"/>
    </source>
</evidence>
<keyword evidence="4" id="KW-0410">Iron transport</keyword>
<dbReference type="Gene3D" id="2.170.130.10">
    <property type="entry name" value="TonB-dependent receptor, plug domain"/>
    <property type="match status" value="1"/>
</dbReference>
<dbReference type="Gene3D" id="2.40.170.20">
    <property type="entry name" value="TonB-dependent receptor, beta-barrel domain"/>
    <property type="match status" value="1"/>
</dbReference>
<comment type="subcellular location">
    <subcellularLocation>
        <location evidence="1 11">Cell outer membrane</location>
        <topology evidence="1 11">Multi-pass membrane protein</topology>
    </subcellularLocation>
</comment>
<comment type="caution">
    <text evidence="16">The sequence shown here is derived from an EMBL/GenBank/DDBJ whole genome shotgun (WGS) entry which is preliminary data.</text>
</comment>
<evidence type="ECO:0000313" key="16">
    <source>
        <dbReference type="EMBL" id="MFC4594859.1"/>
    </source>
</evidence>
<keyword evidence="16" id="KW-0675">Receptor</keyword>
<evidence type="ECO:0000259" key="14">
    <source>
        <dbReference type="Pfam" id="PF00593"/>
    </source>
</evidence>
<feature type="domain" description="TonB-dependent receptor-like beta-barrel" evidence="14">
    <location>
        <begin position="308"/>
        <end position="803"/>
    </location>
</feature>
<keyword evidence="6" id="KW-0408">Iron</keyword>
<dbReference type="PROSITE" id="PS52016">
    <property type="entry name" value="TONB_DEPENDENT_REC_3"/>
    <property type="match status" value="1"/>
</dbReference>
<evidence type="ECO:0000313" key="17">
    <source>
        <dbReference type="Proteomes" id="UP001595957"/>
    </source>
</evidence>
<keyword evidence="2 11" id="KW-0813">Transport</keyword>
<dbReference type="InterPro" id="IPR000531">
    <property type="entry name" value="Beta-barrel_TonB"/>
</dbReference>
<dbReference type="InterPro" id="IPR012910">
    <property type="entry name" value="Plug_dom"/>
</dbReference>
<evidence type="ECO:0000256" key="5">
    <source>
        <dbReference type="ARBA" id="ARBA00022692"/>
    </source>
</evidence>
<proteinExistence type="inferred from homology"/>
<organism evidence="16 17">
    <name type="scientific">Sphingobium tyrosinilyticum</name>
    <dbReference type="NCBI Taxonomy" id="2715436"/>
    <lineage>
        <taxon>Bacteria</taxon>
        <taxon>Pseudomonadati</taxon>
        <taxon>Pseudomonadota</taxon>
        <taxon>Alphaproteobacteria</taxon>
        <taxon>Sphingomonadales</taxon>
        <taxon>Sphingomonadaceae</taxon>
        <taxon>Sphingobium</taxon>
    </lineage>
</organism>
<dbReference type="EMBL" id="JBHSFZ010000025">
    <property type="protein sequence ID" value="MFC4594859.1"/>
    <property type="molecule type" value="Genomic_DNA"/>
</dbReference>
<evidence type="ECO:0000256" key="3">
    <source>
        <dbReference type="ARBA" id="ARBA00022452"/>
    </source>
</evidence>
<dbReference type="InterPro" id="IPR037066">
    <property type="entry name" value="Plug_dom_sf"/>
</dbReference>